<feature type="signal peptide" evidence="2">
    <location>
        <begin position="1"/>
        <end position="15"/>
    </location>
</feature>
<evidence type="ECO:0000313" key="3">
    <source>
        <dbReference type="EMBL" id="MEE4546363.1"/>
    </source>
</evidence>
<feature type="chain" id="PRO_5046394687" evidence="2">
    <location>
        <begin position="16"/>
        <end position="208"/>
    </location>
</feature>
<protein>
    <submittedName>
        <fullName evidence="3">Uncharacterized protein</fullName>
    </submittedName>
</protein>
<comment type="caution">
    <text evidence="3">The sequence shown here is derived from an EMBL/GenBank/DDBJ whole genome shotgun (WGS) entry which is preliminary data.</text>
</comment>
<gene>
    <name evidence="3" type="ORF">V2S66_30925</name>
</gene>
<feature type="region of interest" description="Disordered" evidence="1">
    <location>
        <begin position="123"/>
        <end position="145"/>
    </location>
</feature>
<accession>A0ABU7PKJ7</accession>
<evidence type="ECO:0000256" key="2">
    <source>
        <dbReference type="SAM" id="SignalP"/>
    </source>
</evidence>
<evidence type="ECO:0000313" key="4">
    <source>
        <dbReference type="Proteomes" id="UP001344658"/>
    </source>
</evidence>
<proteinExistence type="predicted"/>
<dbReference type="EMBL" id="JAZEWV010000044">
    <property type="protein sequence ID" value="MEE4546363.1"/>
    <property type="molecule type" value="Genomic_DNA"/>
</dbReference>
<keyword evidence="2" id="KW-0732">Signal</keyword>
<sequence>MIAMAVLLCAAAAGAVTWRRSDASGTRTGLLTQVWAVHESYGEYDRVLAVWSTPRWLIRVTDMGPTAYNWSDGKAAWNVTEMYFSAASGKLSADGIGTLSGEDPDAKSYLGFDALHGKNALPGRDGGATALQDPDVPHPQTPRPVAGHRTLAEIVPQDPDTGKDVGRFQAPASLVAGHAQYVVRGPDGLIVSIPLTNNDGYPVAFRRS</sequence>
<organism evidence="3 4">
    <name type="scientific">Actinacidiphila polyblastidii</name>
    <dbReference type="NCBI Taxonomy" id="3110430"/>
    <lineage>
        <taxon>Bacteria</taxon>
        <taxon>Bacillati</taxon>
        <taxon>Actinomycetota</taxon>
        <taxon>Actinomycetes</taxon>
        <taxon>Kitasatosporales</taxon>
        <taxon>Streptomycetaceae</taxon>
        <taxon>Actinacidiphila</taxon>
    </lineage>
</organism>
<keyword evidence="4" id="KW-1185">Reference proteome</keyword>
<dbReference type="RefSeq" id="WP_330800061.1">
    <property type="nucleotide sequence ID" value="NZ_JAZEWV010000044.1"/>
</dbReference>
<reference evidence="3 4" key="1">
    <citation type="submission" date="2023-12" db="EMBL/GenBank/DDBJ databases">
        <title>Streptomyces sp. V4-01.</title>
        <authorList>
            <person name="Somphong A."/>
            <person name="Phongsopitanun W."/>
        </authorList>
    </citation>
    <scope>NUCLEOTIDE SEQUENCE [LARGE SCALE GENOMIC DNA]</scope>
    <source>
        <strain evidence="3 4">V4-01</strain>
    </source>
</reference>
<name>A0ABU7PKJ7_9ACTN</name>
<dbReference type="Proteomes" id="UP001344658">
    <property type="component" value="Unassembled WGS sequence"/>
</dbReference>
<evidence type="ECO:0000256" key="1">
    <source>
        <dbReference type="SAM" id="MobiDB-lite"/>
    </source>
</evidence>